<proteinExistence type="predicted"/>
<dbReference type="GeneTree" id="ENSGT00950000183139"/>
<dbReference type="Pfam" id="PF02145">
    <property type="entry name" value="Rap_GAP"/>
    <property type="match status" value="1"/>
</dbReference>
<reference evidence="5" key="2">
    <citation type="submission" date="2025-08" db="UniProtKB">
        <authorList>
            <consortium name="Ensembl"/>
        </authorList>
    </citation>
    <scope>IDENTIFICATION</scope>
</reference>
<feature type="compositionally biased region" description="Basic and acidic residues" evidence="3">
    <location>
        <begin position="15"/>
        <end position="35"/>
    </location>
</feature>
<evidence type="ECO:0000259" key="4">
    <source>
        <dbReference type="PROSITE" id="PS50085"/>
    </source>
</evidence>
<evidence type="ECO:0000256" key="3">
    <source>
        <dbReference type="SAM" id="MobiDB-lite"/>
    </source>
</evidence>
<feature type="region of interest" description="Disordered" evidence="3">
    <location>
        <begin position="673"/>
        <end position="696"/>
    </location>
</feature>
<evidence type="ECO:0000313" key="5">
    <source>
        <dbReference type="Ensembl" id="ENSMODP00000048757.1"/>
    </source>
</evidence>
<keyword evidence="6" id="KW-1185">Reference proteome</keyword>
<gene>
    <name evidence="5" type="primary">RALGAPA1</name>
</gene>
<dbReference type="InterPro" id="IPR016024">
    <property type="entry name" value="ARM-type_fold"/>
</dbReference>
<keyword evidence="1" id="KW-0343">GTPase activation</keyword>
<dbReference type="SUPFAM" id="SSF111347">
    <property type="entry name" value="Rap/Ran-GAP"/>
    <property type="match status" value="1"/>
</dbReference>
<dbReference type="FunFam" id="3.40.50.11210:FF:000001">
    <property type="entry name" value="Ral GTPase-activating protein subunit alpha-1 isoform 1"/>
    <property type="match status" value="1"/>
</dbReference>
<dbReference type="Gene3D" id="3.40.50.11210">
    <property type="entry name" value="Rap/Ran-GAP"/>
    <property type="match status" value="1"/>
</dbReference>
<sequence length="1719" mass="192854">EFPEILPKAAAGLASREENKNDSSDKTERTTEPEQSHSNTSTLTEREPSSSSLCSIDEEHLTDIEIVRKVFSSKRSHVNFVTEIFRQAFLLPICEAAAMRKVVKVYQEWIQQEEKPLFMKEPEEIEITSISLPCIENDAETDVLSDEGKEKEEEKAIKACSHVRNCNWTKNGSYQNTLYKASDMEDADQNIRAGAQLVFQVFIINSSNIFLLEPANEIKSLLDEHTDMCKRILNIYRFMVVQISMDKKTWEQMLLVLLRVTESVLKIPSQVFQQYQGRKNMTLAGRLAGPLFQTLIVAWIKANLNVYISRELWDDLLSVLSSLTFWEELATEWSLTMETLTKVLARNLYSLDLNDLPLDKLSEQKQKKHKGKGVGHEFQRPSLEKSFSRGWSRDQPGQAPMRQRSATTTGSPGTEKARSIVRQKTVDIDDAQILPRTTRVRHFSQSEDTGNEVFGALNEEQPLPRSSSTSDILEPFTVERAKEAEQSATRGSTEGSVQSCNGLFWKESCSDIGSSNANVPDLMDEFIAERLRTGNTLNMTRRGSSPGSLEVPKDLPDILNKQNQMRPIDDPGVPSEWTSPASAGSSDLISSDSHSDSFGAFQYDGRKFDNFGFGVDAGALSEVESNLGHQQNSEELEVASLTTLQIDSETSSLNQQPISAEVATIAGSESVSPIHSALGSRSQTPSPANLSTDHTEQKDLQLDEKLQHSVLQTPDDLETSEFPSECCSVMAGGTLTGWHADVATVMWRRMLGILGDVNTIMDPEIHAQVFDYLCELWQNLAKIRDNLGISTDNLTSPSPPVLIPPLRILTPWLFKATMLTDKYKQGKLHAYKLICNTMKRRQDVSPNKDFLTHFFNIMHCGLLHVDQDIVNTIIKHCSPQFFSLGLPGATMLIMDFIVAAGRVASSAFLNAPRVEAQVLLGSLVCFPNLYCVLPALHPNMPDIVVSQFTDVKELIIKTMLSSARDEPSGPARCVALCSLGIWICEELVHESHHPQIKEALNVICVSLKFPNKTVAHVACNMLHMLIQYVHRLQTYQPDSPLKIIQILIATVTHLLPSTEASSYEIDKRLVVSLLLCLLDWIMALPLKTLLQPVHTTGAENDKTEKSVLDCIYKVLHGCVYGAQCFSNPKYFPLSLSDLASIDYDPFMHLESLKEPEPLHSPDSERSSKLQPVTEVKTQIQQGLISVAARTVITHLVNHLGHYPMNGGPAMLTSQVCENHDNHYSESSELSPELFESPNLQFFVLNNTTLVSCIQIRSEESIPGGGLCAGLTSANSNVRIIVRDLSGKYSWDSAILYGPPSVRYSSEPVSFMLSLSHQEKPEDTPNSIDPLEDITIRDGLALQIKRRFRETVPTWDTIRDDEDVLDELLQYLGVTSPECLQRTGVSLNIPAPQPVCISEKQENDVINAILKQYTEEREFVEKYFNDLNMKAMEQDEPTSQKPQSAFYYCRLLLSILGMNSWDKRRSFHLLKKNEKLLRELKNLDSRQCRETHKIAVFYVAEGQEDKHSILTNTGGSQAYEDFVAGLGWEVNLTNHCGFMGGLQKNKSTGLTTPYFATSTVEVMFHVSTRMPSDSDDSLTKKLRHLGNDEVHIVWSEHTRDYRRGIIPTEFGDVLIVIYPMKNHMFSIQIMKKPEVPFFGPLFDGAIINGKILPIMVRATAINASRALKSLIPLYQNFYEERARYLQSIVQHHLEPTTFEDFAAQVFSPAPYHHSASDADH</sequence>
<organism evidence="5 6">
    <name type="scientific">Monodelphis domestica</name>
    <name type="common">Gray short-tailed opossum</name>
    <dbReference type="NCBI Taxonomy" id="13616"/>
    <lineage>
        <taxon>Eukaryota</taxon>
        <taxon>Metazoa</taxon>
        <taxon>Chordata</taxon>
        <taxon>Craniata</taxon>
        <taxon>Vertebrata</taxon>
        <taxon>Euteleostomi</taxon>
        <taxon>Mammalia</taxon>
        <taxon>Metatheria</taxon>
        <taxon>Didelphimorphia</taxon>
        <taxon>Didelphidae</taxon>
        <taxon>Monodelphis</taxon>
    </lineage>
</organism>
<feature type="compositionally biased region" description="Basic and acidic residues" evidence="3">
    <location>
        <begin position="374"/>
        <end position="387"/>
    </location>
</feature>
<feature type="compositionally biased region" description="Low complexity" evidence="3">
    <location>
        <begin position="579"/>
        <end position="591"/>
    </location>
</feature>
<dbReference type="PROSITE" id="PS50085">
    <property type="entry name" value="RAPGAP"/>
    <property type="match status" value="1"/>
</dbReference>
<evidence type="ECO:0000256" key="2">
    <source>
        <dbReference type="ARBA" id="ARBA00022553"/>
    </source>
</evidence>
<dbReference type="SUPFAM" id="SSF48371">
    <property type="entry name" value="ARM repeat"/>
    <property type="match status" value="1"/>
</dbReference>
<accession>A0A5F8GMT2</accession>
<dbReference type="Proteomes" id="UP000002280">
    <property type="component" value="Chromosome 1"/>
</dbReference>
<dbReference type="InterPro" id="IPR035974">
    <property type="entry name" value="Rap/Ran-GAP_sf"/>
</dbReference>
<name>A0A5F8GMT2_MONDO</name>
<dbReference type="GO" id="GO:0005634">
    <property type="term" value="C:nucleus"/>
    <property type="evidence" value="ECO:0007669"/>
    <property type="project" value="InterPro"/>
</dbReference>
<feature type="region of interest" description="Disordered" evidence="3">
    <location>
        <begin position="562"/>
        <end position="591"/>
    </location>
</feature>
<feature type="region of interest" description="Disordered" evidence="3">
    <location>
        <begin position="364"/>
        <end position="424"/>
    </location>
</feature>
<protein>
    <submittedName>
        <fullName evidence="5">Ral GTPase activating protein catalytic subunit alpha 1</fullName>
    </submittedName>
</protein>
<reference evidence="5 6" key="1">
    <citation type="journal article" date="2007" name="Nature">
        <title>Genome of the marsupial Monodelphis domestica reveals innovation in non-coding sequences.</title>
        <authorList>
            <person name="Mikkelsen T.S."/>
            <person name="Wakefield M.J."/>
            <person name="Aken B."/>
            <person name="Amemiya C.T."/>
            <person name="Chang J.L."/>
            <person name="Duke S."/>
            <person name="Garber M."/>
            <person name="Gentles A.J."/>
            <person name="Goodstadt L."/>
            <person name="Heger A."/>
            <person name="Jurka J."/>
            <person name="Kamal M."/>
            <person name="Mauceli E."/>
            <person name="Searle S.M."/>
            <person name="Sharpe T."/>
            <person name="Baker M.L."/>
            <person name="Batzer M.A."/>
            <person name="Benos P.V."/>
            <person name="Belov K."/>
            <person name="Clamp M."/>
            <person name="Cook A."/>
            <person name="Cuff J."/>
            <person name="Das R."/>
            <person name="Davidow L."/>
            <person name="Deakin J.E."/>
            <person name="Fazzari M.J."/>
            <person name="Glass J.L."/>
            <person name="Grabherr M."/>
            <person name="Greally J.M."/>
            <person name="Gu W."/>
            <person name="Hore T.A."/>
            <person name="Huttley G.A."/>
            <person name="Kleber M."/>
            <person name="Jirtle R.L."/>
            <person name="Koina E."/>
            <person name="Lee J.T."/>
            <person name="Mahony S."/>
            <person name="Marra M.A."/>
            <person name="Miller R.D."/>
            <person name="Nicholls R.D."/>
            <person name="Oda M."/>
            <person name="Papenfuss A.T."/>
            <person name="Parra Z.E."/>
            <person name="Pollock D.D."/>
            <person name="Ray D.A."/>
            <person name="Schein J.E."/>
            <person name="Speed T.P."/>
            <person name="Thompson K."/>
            <person name="VandeBerg J.L."/>
            <person name="Wade C.M."/>
            <person name="Walker J.A."/>
            <person name="Waters P.D."/>
            <person name="Webber C."/>
            <person name="Weidman J.R."/>
            <person name="Xie X."/>
            <person name="Zody M.C."/>
            <person name="Baldwin J."/>
            <person name="Abdouelleil A."/>
            <person name="Abdulkadir J."/>
            <person name="Abebe A."/>
            <person name="Abera B."/>
            <person name="Abreu J."/>
            <person name="Acer S.C."/>
            <person name="Aftuck L."/>
            <person name="Alexander A."/>
            <person name="An P."/>
            <person name="Anderson E."/>
            <person name="Anderson S."/>
            <person name="Arachi H."/>
            <person name="Azer M."/>
            <person name="Bachantsang P."/>
            <person name="Barry A."/>
            <person name="Bayul T."/>
            <person name="Berlin A."/>
            <person name="Bessette D."/>
            <person name="Bloom T."/>
            <person name="Bloom T."/>
            <person name="Boguslavskiy L."/>
            <person name="Bonnet C."/>
            <person name="Boukhgalter B."/>
            <person name="Bourzgui I."/>
            <person name="Brown A."/>
            <person name="Cahill P."/>
            <person name="Channer S."/>
            <person name="Cheshatsang Y."/>
            <person name="Chuda L."/>
            <person name="Citroen M."/>
            <person name="Collymore A."/>
            <person name="Cooke P."/>
            <person name="Costello M."/>
            <person name="D'Aco K."/>
            <person name="Daza R."/>
            <person name="De Haan G."/>
            <person name="DeGray S."/>
            <person name="DeMaso C."/>
            <person name="Dhargay N."/>
            <person name="Dooley K."/>
            <person name="Dooley E."/>
            <person name="Doricent M."/>
            <person name="Dorje P."/>
            <person name="Dorjee K."/>
            <person name="Dupes A."/>
            <person name="Elong R."/>
            <person name="Falk J."/>
            <person name="Farina A."/>
            <person name="Faro S."/>
            <person name="Ferguson D."/>
            <person name="Fisher S."/>
            <person name="Foley C.D."/>
            <person name="Franke A."/>
            <person name="Friedrich D."/>
            <person name="Gadbois L."/>
            <person name="Gearin G."/>
            <person name="Gearin C.R."/>
            <person name="Giannoukos G."/>
            <person name="Goode T."/>
            <person name="Graham J."/>
            <person name="Grandbois E."/>
            <person name="Grewal S."/>
            <person name="Gyaltsen K."/>
            <person name="Hafez N."/>
            <person name="Hagos B."/>
            <person name="Hall J."/>
            <person name="Henson C."/>
            <person name="Hollinger A."/>
            <person name="Honan T."/>
            <person name="Huard M.D."/>
            <person name="Hughes L."/>
            <person name="Hurhula B."/>
            <person name="Husby M.E."/>
            <person name="Kamat A."/>
            <person name="Kanga B."/>
            <person name="Kashin S."/>
            <person name="Khazanovich D."/>
            <person name="Kisner P."/>
            <person name="Lance K."/>
            <person name="Lara M."/>
            <person name="Lee W."/>
            <person name="Lennon N."/>
            <person name="Letendre F."/>
            <person name="LeVine R."/>
            <person name="Lipovsky A."/>
            <person name="Liu X."/>
            <person name="Liu J."/>
            <person name="Liu S."/>
            <person name="Lokyitsang T."/>
            <person name="Lokyitsang Y."/>
            <person name="Lubonja R."/>
            <person name="Lui A."/>
            <person name="MacDonald P."/>
            <person name="Magnisalis V."/>
            <person name="Maru K."/>
            <person name="Matthews C."/>
            <person name="McCusker W."/>
            <person name="McDonough S."/>
            <person name="Mehta T."/>
            <person name="Meldrim J."/>
            <person name="Meneus L."/>
            <person name="Mihai O."/>
            <person name="Mihalev A."/>
            <person name="Mihova T."/>
            <person name="Mittelman R."/>
            <person name="Mlenga V."/>
            <person name="Montmayeur A."/>
            <person name="Mulrain L."/>
            <person name="Navidi A."/>
            <person name="Naylor J."/>
            <person name="Negash T."/>
            <person name="Nguyen T."/>
            <person name="Nguyen N."/>
            <person name="Nicol R."/>
            <person name="Norbu C."/>
            <person name="Norbu N."/>
            <person name="Novod N."/>
            <person name="O'Neill B."/>
            <person name="Osman S."/>
            <person name="Markiewicz E."/>
            <person name="Oyono O.L."/>
            <person name="Patti C."/>
            <person name="Phunkhang P."/>
            <person name="Pierre F."/>
            <person name="Priest M."/>
            <person name="Raghuraman S."/>
            <person name="Rege F."/>
            <person name="Reyes R."/>
            <person name="Rise C."/>
            <person name="Rogov P."/>
            <person name="Ross K."/>
            <person name="Ryan E."/>
            <person name="Settipalli S."/>
            <person name="Shea T."/>
            <person name="Sherpa N."/>
            <person name="Shi L."/>
            <person name="Shih D."/>
            <person name="Sparrow T."/>
            <person name="Spaulding J."/>
            <person name="Stalker J."/>
            <person name="Stange-Thomann N."/>
            <person name="Stavropoulos S."/>
            <person name="Stone C."/>
            <person name="Strader C."/>
            <person name="Tesfaye S."/>
            <person name="Thomson T."/>
            <person name="Thoulutsang Y."/>
            <person name="Thoulutsang D."/>
            <person name="Topham K."/>
            <person name="Topping I."/>
            <person name="Tsamla T."/>
            <person name="Vassiliev H."/>
            <person name="Vo A."/>
            <person name="Wangchuk T."/>
            <person name="Wangdi T."/>
            <person name="Weiand M."/>
            <person name="Wilkinson J."/>
            <person name="Wilson A."/>
            <person name="Yadav S."/>
            <person name="Young G."/>
            <person name="Yu Q."/>
            <person name="Zembek L."/>
            <person name="Zhong D."/>
            <person name="Zimmer A."/>
            <person name="Zwirko Z."/>
            <person name="Jaffe D.B."/>
            <person name="Alvarez P."/>
            <person name="Brockman W."/>
            <person name="Butler J."/>
            <person name="Chin C."/>
            <person name="Gnerre S."/>
            <person name="MacCallum I."/>
            <person name="Graves J.A."/>
            <person name="Ponting C.P."/>
            <person name="Breen M."/>
            <person name="Samollow P.B."/>
            <person name="Lander E.S."/>
            <person name="Lindblad-Toh K."/>
        </authorList>
    </citation>
    <scope>NUCLEOTIDE SEQUENCE [LARGE SCALE GENOMIC DNA]</scope>
</reference>
<dbReference type="GO" id="GO:0005096">
    <property type="term" value="F:GTPase activator activity"/>
    <property type="evidence" value="ECO:0007669"/>
    <property type="project" value="UniProtKB-KW"/>
</dbReference>
<dbReference type="PANTHER" id="PTHR10063:SF3">
    <property type="entry name" value="RAL GTPASE-ACTIVATING PROTEIN SUBUNIT ALPHA-1"/>
    <property type="match status" value="1"/>
</dbReference>
<dbReference type="Bgee" id="ENSMODG00000012779">
    <property type="expression patterns" value="Expressed in spinal cord and 19 other cell types or tissues"/>
</dbReference>
<evidence type="ECO:0000313" key="6">
    <source>
        <dbReference type="Proteomes" id="UP000002280"/>
    </source>
</evidence>
<dbReference type="InterPro" id="IPR000331">
    <property type="entry name" value="Rap/Ran_GAP_dom"/>
</dbReference>
<dbReference type="Ensembl" id="ENSMODT00000085571.1">
    <property type="protein sequence ID" value="ENSMODP00000048757.1"/>
    <property type="gene ID" value="ENSMODG00000012779.5"/>
</dbReference>
<feature type="region of interest" description="Disordered" evidence="3">
    <location>
        <begin position="1"/>
        <end position="55"/>
    </location>
</feature>
<keyword evidence="2" id="KW-0597">Phosphoprotein</keyword>
<dbReference type="Pfam" id="PF20412">
    <property type="entry name" value="RALGAPB_N"/>
    <property type="match status" value="1"/>
</dbReference>
<feature type="compositionally biased region" description="Polar residues" evidence="3">
    <location>
        <begin position="36"/>
        <end position="54"/>
    </location>
</feature>
<feature type="compositionally biased region" description="Polar residues" evidence="3">
    <location>
        <begin position="673"/>
        <end position="692"/>
    </location>
</feature>
<dbReference type="GO" id="GO:0051056">
    <property type="term" value="P:regulation of small GTPase mediated signal transduction"/>
    <property type="evidence" value="ECO:0007669"/>
    <property type="project" value="InterPro"/>
</dbReference>
<dbReference type="PANTHER" id="PTHR10063">
    <property type="entry name" value="TUBERIN"/>
    <property type="match status" value="1"/>
</dbReference>
<dbReference type="InterPro" id="IPR046859">
    <property type="entry name" value="RGPA/RALGAPB_N"/>
</dbReference>
<feature type="domain" description="Rap-GAP" evidence="4">
    <location>
        <begin position="1479"/>
        <end position="1687"/>
    </location>
</feature>
<dbReference type="InterPro" id="IPR027107">
    <property type="entry name" value="Tuberin/Ral-act_asu"/>
</dbReference>
<evidence type="ECO:0000256" key="1">
    <source>
        <dbReference type="ARBA" id="ARBA00022468"/>
    </source>
</evidence>
<reference evidence="5" key="3">
    <citation type="submission" date="2025-09" db="UniProtKB">
        <authorList>
            <consortium name="Ensembl"/>
        </authorList>
    </citation>
    <scope>IDENTIFICATION</scope>
</reference>